<organism evidence="3">
    <name type="scientific">Notodromas monacha</name>
    <dbReference type="NCBI Taxonomy" id="399045"/>
    <lineage>
        <taxon>Eukaryota</taxon>
        <taxon>Metazoa</taxon>
        <taxon>Ecdysozoa</taxon>
        <taxon>Arthropoda</taxon>
        <taxon>Crustacea</taxon>
        <taxon>Oligostraca</taxon>
        <taxon>Ostracoda</taxon>
        <taxon>Podocopa</taxon>
        <taxon>Podocopida</taxon>
        <taxon>Cypridocopina</taxon>
        <taxon>Cypridoidea</taxon>
        <taxon>Cyprididae</taxon>
        <taxon>Notodromas</taxon>
    </lineage>
</organism>
<keyword evidence="4" id="KW-1185">Reference proteome</keyword>
<dbReference type="AlphaFoldDB" id="A0A7R9C340"/>
<accession>A0A7R9C340</accession>
<sequence>MTQEQCEEMSNLYFVFVVIAVTATASHAQPRASASSVNHRHRVDVAAVKPKQDDTQWTRHAVLDKIKDGKIHLFWNYDKEQQELLFEVQAQVTGWVG</sequence>
<protein>
    <recommendedName>
        <fullName evidence="2">DOMON domain-containing protein</fullName>
    </recommendedName>
</protein>
<name>A0A7R9C340_9CRUS</name>
<dbReference type="EMBL" id="CAJPEX010009535">
    <property type="protein sequence ID" value="CAG0924889.1"/>
    <property type="molecule type" value="Genomic_DNA"/>
</dbReference>
<evidence type="ECO:0000259" key="2">
    <source>
        <dbReference type="PROSITE" id="PS50836"/>
    </source>
</evidence>
<dbReference type="InterPro" id="IPR005018">
    <property type="entry name" value="DOMON_domain"/>
</dbReference>
<proteinExistence type="predicted"/>
<evidence type="ECO:0000313" key="4">
    <source>
        <dbReference type="Proteomes" id="UP000678499"/>
    </source>
</evidence>
<dbReference type="EMBL" id="OA891572">
    <property type="protein sequence ID" value="CAD7284737.1"/>
    <property type="molecule type" value="Genomic_DNA"/>
</dbReference>
<gene>
    <name evidence="3" type="ORF">NMOB1V02_LOCUS12341</name>
</gene>
<dbReference type="PROSITE" id="PS50836">
    <property type="entry name" value="DOMON"/>
    <property type="match status" value="1"/>
</dbReference>
<feature type="chain" id="PRO_5036210559" description="DOMON domain-containing protein" evidence="1">
    <location>
        <begin position="29"/>
        <end position="97"/>
    </location>
</feature>
<feature type="signal peptide" evidence="1">
    <location>
        <begin position="1"/>
        <end position="28"/>
    </location>
</feature>
<evidence type="ECO:0000256" key="1">
    <source>
        <dbReference type="SAM" id="SignalP"/>
    </source>
</evidence>
<reference evidence="3" key="1">
    <citation type="submission" date="2020-11" db="EMBL/GenBank/DDBJ databases">
        <authorList>
            <person name="Tran Van P."/>
        </authorList>
    </citation>
    <scope>NUCLEOTIDE SEQUENCE</scope>
</reference>
<keyword evidence="1" id="KW-0732">Signal</keyword>
<dbReference type="Proteomes" id="UP000678499">
    <property type="component" value="Unassembled WGS sequence"/>
</dbReference>
<feature type="domain" description="DOMON" evidence="2">
    <location>
        <begin position="69"/>
        <end position="97"/>
    </location>
</feature>
<evidence type="ECO:0000313" key="3">
    <source>
        <dbReference type="EMBL" id="CAD7284737.1"/>
    </source>
</evidence>
<feature type="non-terminal residue" evidence="3">
    <location>
        <position position="97"/>
    </location>
</feature>